<sequence>MKNLDELLLDRKTIKKYNPKGKVSKEQLIEISNAGRMAPSGFGLQQVEILVVSNKQKKDLLAETFQGYNCENIKSASALIIVLGISTDTYILDNGKLMDEKLFDPSEMDIAKKEELKKHLLNIYPNIEFKSEYDMINAGIHVGYMALKATELNLGSTIMTGFFVDKLTIQLKEMGMLKEGRRPVFGFAIGEPDNEYPGNKRQKIRVGIEEYANFIE</sequence>
<evidence type="ECO:0000259" key="3">
    <source>
        <dbReference type="Pfam" id="PF00881"/>
    </source>
</evidence>
<dbReference type="Proteomes" id="UP000254792">
    <property type="component" value="Chromosome"/>
</dbReference>
<dbReference type="PANTHER" id="PTHR43673:SF10">
    <property type="entry name" value="NADH DEHYDROGENASE_NAD(P)H NITROREDUCTASE XCC3605-RELATED"/>
    <property type="match status" value="1"/>
</dbReference>
<dbReference type="RefSeq" id="WP_115558311.1">
    <property type="nucleotide sequence ID" value="NZ_CP031376.1"/>
</dbReference>
<dbReference type="EMBL" id="CP031376">
    <property type="protein sequence ID" value="AXK51411.1"/>
    <property type="molecule type" value="Genomic_DNA"/>
</dbReference>
<dbReference type="SUPFAM" id="SSF55469">
    <property type="entry name" value="FMN-dependent nitroreductase-like"/>
    <property type="match status" value="1"/>
</dbReference>
<evidence type="ECO:0000256" key="1">
    <source>
        <dbReference type="ARBA" id="ARBA00007118"/>
    </source>
</evidence>
<proteinExistence type="inferred from homology"/>
<dbReference type="InterPro" id="IPR000415">
    <property type="entry name" value="Nitroreductase-like"/>
</dbReference>
<keyword evidence="5" id="KW-1185">Reference proteome</keyword>
<evidence type="ECO:0000313" key="4">
    <source>
        <dbReference type="EMBL" id="AXK51411.1"/>
    </source>
</evidence>
<organism evidence="4 5">
    <name type="scientific">Spiroplasma alleghenense</name>
    <dbReference type="NCBI Taxonomy" id="216931"/>
    <lineage>
        <taxon>Bacteria</taxon>
        <taxon>Bacillati</taxon>
        <taxon>Mycoplasmatota</taxon>
        <taxon>Mollicutes</taxon>
        <taxon>Entomoplasmatales</taxon>
        <taxon>Spiroplasmataceae</taxon>
        <taxon>Spiroplasma</taxon>
    </lineage>
</organism>
<comment type="similarity">
    <text evidence="1">Belongs to the nitroreductase family.</text>
</comment>
<accession>A0A345Z482</accession>
<dbReference type="AlphaFoldDB" id="A0A345Z482"/>
<name>A0A345Z482_9MOLU</name>
<gene>
    <name evidence="4" type="ORF">SALLE_v1c07410</name>
</gene>
<protein>
    <submittedName>
        <fullName evidence="4">Putative NAD(P)H nitroreductase</fullName>
    </submittedName>
</protein>
<evidence type="ECO:0000313" key="5">
    <source>
        <dbReference type="Proteomes" id="UP000254792"/>
    </source>
</evidence>
<dbReference type="KEGG" id="salx:SALLE_v1c07410"/>
<dbReference type="OrthoDB" id="9812105at2"/>
<dbReference type="Pfam" id="PF00881">
    <property type="entry name" value="Nitroreductase"/>
    <property type="match status" value="1"/>
</dbReference>
<dbReference type="InterPro" id="IPR029479">
    <property type="entry name" value="Nitroreductase"/>
</dbReference>
<dbReference type="Gene3D" id="3.40.109.10">
    <property type="entry name" value="NADH Oxidase"/>
    <property type="match status" value="1"/>
</dbReference>
<evidence type="ECO:0000256" key="2">
    <source>
        <dbReference type="ARBA" id="ARBA00023002"/>
    </source>
</evidence>
<keyword evidence="2" id="KW-0560">Oxidoreductase</keyword>
<dbReference type="PANTHER" id="PTHR43673">
    <property type="entry name" value="NAD(P)H NITROREDUCTASE YDGI-RELATED"/>
    <property type="match status" value="1"/>
</dbReference>
<dbReference type="GO" id="GO:0016491">
    <property type="term" value="F:oxidoreductase activity"/>
    <property type="evidence" value="ECO:0007669"/>
    <property type="project" value="UniProtKB-KW"/>
</dbReference>
<feature type="domain" description="Nitroreductase" evidence="3">
    <location>
        <begin position="10"/>
        <end position="190"/>
    </location>
</feature>
<reference evidence="4 5" key="1">
    <citation type="submission" date="2018-07" db="EMBL/GenBank/DDBJ databases">
        <title>Complete genome sequence of Spiroplasma alleghenense PLHS-1 (ATCC 51752).</title>
        <authorList>
            <person name="Chou L."/>
            <person name="Lee T.-Y."/>
            <person name="Tsai Y.-M."/>
            <person name="Kuo C.-H."/>
        </authorList>
    </citation>
    <scope>NUCLEOTIDE SEQUENCE [LARGE SCALE GENOMIC DNA]</scope>
    <source>
        <strain evidence="4 5">PLHS-1</strain>
    </source>
</reference>